<evidence type="ECO:0000256" key="4">
    <source>
        <dbReference type="ARBA" id="ARBA00022989"/>
    </source>
</evidence>
<dbReference type="SUPFAM" id="SSF55073">
    <property type="entry name" value="Nucleotide cyclase"/>
    <property type="match status" value="1"/>
</dbReference>
<dbReference type="GO" id="GO:0071111">
    <property type="term" value="F:cyclic-guanylate-specific phosphodiesterase activity"/>
    <property type="evidence" value="ECO:0007669"/>
    <property type="project" value="InterPro"/>
</dbReference>
<dbReference type="AlphaFoldDB" id="A0A3N5AQ97"/>
<evidence type="ECO:0000256" key="1">
    <source>
        <dbReference type="ARBA" id="ARBA00004651"/>
    </source>
</evidence>
<sequence>MYTSNNWKFKLVLLLLPIVGVAFLGSIAAIFLSKSDIYKLVESKLRSDLAIGYTLIDQLYPGPWVAKNGKLYKGDVLMNGNYMPVDLVSHLTGDTATIFLGDVRVTTSVRDETGKRLVGTRVAPAVAERVLKQGQNYYGRAKIVNRWYLTAYTPLRDTTGKVIGIWYVGVPLSQANTLVEKAALSIVVTGLVSVFFGTLLLLPLLRREHYLATHDPMTRLPNRYALERKLTKAISRAKRGQRSALLFMDIDNFKFINDAFGHSIGDRLLTAVAAALRKELRQQDFLARWGGDEFVVLVEVNGDVEAKAVAERLRQAVEGRDFHLSPPNYTFQLSLSIGLVMLNKESTTDPQKYLSAADIALFMAKEEGKNKVVCLTGLDDPASELNKINRTVALIKQALKENRFVLFLQPVVELSTGRVVHYEALIRLNGEDGALIAPGAFLPVAERFGLISQIDHWVINSVFNILQAHPGLTIFVNISGISLADNRLLEFVEAMLREKGVSPSRIGFEITETAALRNFTQAELWMRRLKALGCHIAIDDFGCGYSSFCYLRALPADYLKIDGSFVRDIDTNPTNRAIVEAMKTVAHALGKEAIAEFVENESVLAILQAYSVRYGQGYHLGRPAPLAEVLTASPQEKSSAT</sequence>
<dbReference type="Proteomes" id="UP000282654">
    <property type="component" value="Unassembled WGS sequence"/>
</dbReference>
<dbReference type="NCBIfam" id="TIGR00254">
    <property type="entry name" value="GGDEF"/>
    <property type="match status" value="1"/>
</dbReference>
<dbReference type="CDD" id="cd01949">
    <property type="entry name" value="GGDEF"/>
    <property type="match status" value="1"/>
</dbReference>
<dbReference type="Gene3D" id="3.20.20.450">
    <property type="entry name" value="EAL domain"/>
    <property type="match status" value="1"/>
</dbReference>
<dbReference type="PROSITE" id="PS50883">
    <property type="entry name" value="EAL"/>
    <property type="match status" value="1"/>
</dbReference>
<evidence type="ECO:0000259" key="7">
    <source>
        <dbReference type="PROSITE" id="PS50883"/>
    </source>
</evidence>
<evidence type="ECO:0000256" key="3">
    <source>
        <dbReference type="ARBA" id="ARBA00022692"/>
    </source>
</evidence>
<dbReference type="InterPro" id="IPR035919">
    <property type="entry name" value="EAL_sf"/>
</dbReference>
<accession>A0A3N5AQ97</accession>
<feature type="domain" description="EAL" evidence="7">
    <location>
        <begin position="388"/>
        <end position="637"/>
    </location>
</feature>
<comment type="subcellular location">
    <subcellularLocation>
        <location evidence="1">Cell membrane</location>
        <topology evidence="1">Multi-pass membrane protein</topology>
    </subcellularLocation>
</comment>
<dbReference type="CDD" id="cd01948">
    <property type="entry name" value="EAL"/>
    <property type="match status" value="1"/>
</dbReference>
<dbReference type="InterPro" id="IPR050706">
    <property type="entry name" value="Cyclic-di-GMP_PDE-like"/>
</dbReference>
<keyword evidence="3 6" id="KW-0812">Transmembrane</keyword>
<proteinExistence type="predicted"/>
<keyword evidence="5 6" id="KW-0472">Membrane</keyword>
<keyword evidence="2" id="KW-1003">Cell membrane</keyword>
<evidence type="ECO:0000313" key="9">
    <source>
        <dbReference type="EMBL" id="RPF47054.1"/>
    </source>
</evidence>
<evidence type="ECO:0000256" key="6">
    <source>
        <dbReference type="SAM" id="Phobius"/>
    </source>
</evidence>
<name>A0A3N5AQ97_9THEO</name>
<dbReference type="InterPro" id="IPR000160">
    <property type="entry name" value="GGDEF_dom"/>
</dbReference>
<dbReference type="SUPFAM" id="SSF103190">
    <property type="entry name" value="Sensory domain-like"/>
    <property type="match status" value="1"/>
</dbReference>
<comment type="caution">
    <text evidence="9">The sequence shown here is derived from an EMBL/GenBank/DDBJ whole genome shotgun (WGS) entry which is preliminary data.</text>
</comment>
<dbReference type="PROSITE" id="PS50887">
    <property type="entry name" value="GGDEF"/>
    <property type="match status" value="1"/>
</dbReference>
<protein>
    <submittedName>
        <fullName evidence="9">Diguanylate cyclase (GGDEF)-like protein</fullName>
    </submittedName>
</protein>
<dbReference type="Pfam" id="PF00563">
    <property type="entry name" value="EAL"/>
    <property type="match status" value="1"/>
</dbReference>
<dbReference type="EMBL" id="RKRE01000002">
    <property type="protein sequence ID" value="RPF47054.1"/>
    <property type="molecule type" value="Genomic_DNA"/>
</dbReference>
<dbReference type="InterPro" id="IPR029787">
    <property type="entry name" value="Nucleotide_cyclase"/>
</dbReference>
<dbReference type="SMART" id="SM00052">
    <property type="entry name" value="EAL"/>
    <property type="match status" value="1"/>
</dbReference>
<dbReference type="SMART" id="SM00267">
    <property type="entry name" value="GGDEF"/>
    <property type="match status" value="1"/>
</dbReference>
<dbReference type="InterPro" id="IPR001633">
    <property type="entry name" value="EAL_dom"/>
</dbReference>
<evidence type="ECO:0000313" key="10">
    <source>
        <dbReference type="Proteomes" id="UP000282654"/>
    </source>
</evidence>
<dbReference type="Pfam" id="PF17202">
    <property type="entry name" value="sCache_3_3"/>
    <property type="match status" value="1"/>
</dbReference>
<dbReference type="Gene3D" id="3.30.70.270">
    <property type="match status" value="1"/>
</dbReference>
<organism evidence="9 10">
    <name type="scientific">Thermodesulfitimonas autotrophica</name>
    <dbReference type="NCBI Taxonomy" id="1894989"/>
    <lineage>
        <taxon>Bacteria</taxon>
        <taxon>Bacillati</taxon>
        <taxon>Bacillota</taxon>
        <taxon>Clostridia</taxon>
        <taxon>Thermoanaerobacterales</taxon>
        <taxon>Thermoanaerobacteraceae</taxon>
        <taxon>Thermodesulfitimonas</taxon>
    </lineage>
</organism>
<evidence type="ECO:0000259" key="8">
    <source>
        <dbReference type="PROSITE" id="PS50887"/>
    </source>
</evidence>
<feature type="transmembrane region" description="Helical" evidence="6">
    <location>
        <begin position="12"/>
        <end position="32"/>
    </location>
</feature>
<evidence type="ECO:0000256" key="5">
    <source>
        <dbReference type="ARBA" id="ARBA00023136"/>
    </source>
</evidence>
<feature type="transmembrane region" description="Helical" evidence="6">
    <location>
        <begin position="182"/>
        <end position="205"/>
    </location>
</feature>
<dbReference type="InterPro" id="IPR043128">
    <property type="entry name" value="Rev_trsase/Diguanyl_cyclase"/>
</dbReference>
<dbReference type="SUPFAM" id="SSF141868">
    <property type="entry name" value="EAL domain-like"/>
    <property type="match status" value="1"/>
</dbReference>
<dbReference type="RefSeq" id="WP_123929767.1">
    <property type="nucleotide sequence ID" value="NZ_RKRE01000002.1"/>
</dbReference>
<feature type="domain" description="GGDEF" evidence="8">
    <location>
        <begin position="241"/>
        <end position="377"/>
    </location>
</feature>
<dbReference type="PANTHER" id="PTHR33121">
    <property type="entry name" value="CYCLIC DI-GMP PHOSPHODIESTERASE PDEF"/>
    <property type="match status" value="1"/>
</dbReference>
<dbReference type="PANTHER" id="PTHR33121:SF23">
    <property type="entry name" value="CYCLIC DI-GMP PHOSPHODIESTERASE PDEB"/>
    <property type="match status" value="1"/>
</dbReference>
<dbReference type="FunFam" id="3.30.70.270:FF:000001">
    <property type="entry name" value="Diguanylate cyclase domain protein"/>
    <property type="match status" value="1"/>
</dbReference>
<keyword evidence="10" id="KW-1185">Reference proteome</keyword>
<dbReference type="Pfam" id="PF00990">
    <property type="entry name" value="GGDEF"/>
    <property type="match status" value="1"/>
</dbReference>
<dbReference type="GO" id="GO:0005886">
    <property type="term" value="C:plasma membrane"/>
    <property type="evidence" value="ECO:0007669"/>
    <property type="project" value="UniProtKB-SubCell"/>
</dbReference>
<keyword evidence="4 6" id="KW-1133">Transmembrane helix</keyword>
<dbReference type="OrthoDB" id="9762141at2"/>
<gene>
    <name evidence="9" type="ORF">EDD75_1325</name>
</gene>
<dbReference type="InterPro" id="IPR033463">
    <property type="entry name" value="sCache_3"/>
</dbReference>
<evidence type="ECO:0000256" key="2">
    <source>
        <dbReference type="ARBA" id="ARBA00022475"/>
    </source>
</evidence>
<reference evidence="9 10" key="1">
    <citation type="submission" date="2018-11" db="EMBL/GenBank/DDBJ databases">
        <title>Genomic Encyclopedia of Type Strains, Phase IV (KMG-IV): sequencing the most valuable type-strain genomes for metagenomic binning, comparative biology and taxonomic classification.</title>
        <authorList>
            <person name="Goeker M."/>
        </authorList>
    </citation>
    <scope>NUCLEOTIDE SEQUENCE [LARGE SCALE GENOMIC DNA]</scope>
    <source>
        <strain evidence="9 10">DSM 102936</strain>
    </source>
</reference>
<dbReference type="InterPro" id="IPR029151">
    <property type="entry name" value="Sensor-like_sf"/>
</dbReference>